<feature type="compositionally biased region" description="Acidic residues" evidence="1">
    <location>
        <begin position="245"/>
        <end position="254"/>
    </location>
</feature>
<evidence type="ECO:0000313" key="4">
    <source>
        <dbReference type="Proteomes" id="UP001476950"/>
    </source>
</evidence>
<sequence>MAFEEIRQRSDLLGTQVITRDTGKKLGVVSQLWVDIDQQEVVALSLRPNILYGTPQPMLLSSIRQIGDVILVDNDDVIEDIDVESYSSLINCEVVTETGELLGKVRGFKFDIDNGKVTSLILASIGLPLIPDQVVSTYELSVDEVVSSGPDRLIVFEGSEERLMQLSVGVLERLGIGNPPWEREEEDSYVAPVRADNQLGTGLRTPIATPVRQKEPVIQETWDDDNWSDSQPRQLRQQRRAEPLYYDDEEEDNWSEATPARDRYVPRPEPQQPYPDVDYEDEDLESDAWEDEDQKPLPYQPPRINIPEKTKAPEYEEEGY</sequence>
<dbReference type="SUPFAM" id="SSF50346">
    <property type="entry name" value="PRC-barrel domain"/>
    <property type="match status" value="2"/>
</dbReference>
<name>A0ABV0KJF5_9CYAN</name>
<protein>
    <submittedName>
        <fullName evidence="3">PRC-barrel domain-containing protein</fullName>
    </submittedName>
</protein>
<organism evidence="3 4">
    <name type="scientific">Stenomitos frigidus AS-A4</name>
    <dbReference type="NCBI Taxonomy" id="2933935"/>
    <lineage>
        <taxon>Bacteria</taxon>
        <taxon>Bacillati</taxon>
        <taxon>Cyanobacteriota</taxon>
        <taxon>Cyanophyceae</taxon>
        <taxon>Leptolyngbyales</taxon>
        <taxon>Leptolyngbyaceae</taxon>
        <taxon>Stenomitos</taxon>
    </lineage>
</organism>
<feature type="region of interest" description="Disordered" evidence="1">
    <location>
        <begin position="200"/>
        <end position="320"/>
    </location>
</feature>
<accession>A0ABV0KJF5</accession>
<feature type="compositionally biased region" description="Acidic residues" evidence="1">
    <location>
        <begin position="277"/>
        <end position="293"/>
    </location>
</feature>
<feature type="domain" description="PRC-barrel" evidence="2">
    <location>
        <begin position="7"/>
        <end position="75"/>
    </location>
</feature>
<dbReference type="InterPro" id="IPR011033">
    <property type="entry name" value="PRC_barrel-like_sf"/>
</dbReference>
<evidence type="ECO:0000259" key="2">
    <source>
        <dbReference type="Pfam" id="PF05239"/>
    </source>
</evidence>
<dbReference type="Gene3D" id="2.30.30.240">
    <property type="entry name" value="PRC-barrel domain"/>
    <property type="match status" value="2"/>
</dbReference>
<evidence type="ECO:0000256" key="1">
    <source>
        <dbReference type="SAM" id="MobiDB-lite"/>
    </source>
</evidence>
<dbReference type="PANTHER" id="PTHR36740:SF1">
    <property type="entry name" value="PRC-BARREL DOMAIN-CONTAINING PROTEIN"/>
    <property type="match status" value="1"/>
</dbReference>
<evidence type="ECO:0000313" key="3">
    <source>
        <dbReference type="EMBL" id="MEP1059334.1"/>
    </source>
</evidence>
<gene>
    <name evidence="3" type="ORF">NDI38_12875</name>
</gene>
<dbReference type="RefSeq" id="WP_190448707.1">
    <property type="nucleotide sequence ID" value="NZ_JAMPLM010000010.1"/>
</dbReference>
<dbReference type="Pfam" id="PF05239">
    <property type="entry name" value="PRC"/>
    <property type="match status" value="2"/>
</dbReference>
<comment type="caution">
    <text evidence="3">The sequence shown here is derived from an EMBL/GenBank/DDBJ whole genome shotgun (WGS) entry which is preliminary data.</text>
</comment>
<dbReference type="PANTHER" id="PTHR36740">
    <property type="entry name" value="PRC DOMAIN-CONTAINING PROTEIN"/>
    <property type="match status" value="1"/>
</dbReference>
<feature type="domain" description="PRC-barrel" evidence="2">
    <location>
        <begin position="82"/>
        <end position="161"/>
    </location>
</feature>
<dbReference type="Proteomes" id="UP001476950">
    <property type="component" value="Unassembled WGS sequence"/>
</dbReference>
<proteinExistence type="predicted"/>
<reference evidence="3 4" key="1">
    <citation type="submission" date="2022-04" db="EMBL/GenBank/DDBJ databases">
        <title>Positive selection, recombination, and allopatry shape intraspecific diversity of widespread and dominant cyanobacteria.</title>
        <authorList>
            <person name="Wei J."/>
            <person name="Shu W."/>
            <person name="Hu C."/>
        </authorList>
    </citation>
    <scope>NUCLEOTIDE SEQUENCE [LARGE SCALE GENOMIC DNA]</scope>
    <source>
        <strain evidence="3 4">AS-A4</strain>
    </source>
</reference>
<dbReference type="InterPro" id="IPR027275">
    <property type="entry name" value="PRC-brl_dom"/>
</dbReference>
<keyword evidence="4" id="KW-1185">Reference proteome</keyword>
<dbReference type="EMBL" id="JAMPLM010000010">
    <property type="protein sequence ID" value="MEP1059334.1"/>
    <property type="molecule type" value="Genomic_DNA"/>
</dbReference>